<proteinExistence type="predicted"/>
<dbReference type="AlphaFoldDB" id="A0A975BPJ8"/>
<dbReference type="EMBL" id="CP061800">
    <property type="protein sequence ID" value="QTA89347.1"/>
    <property type="molecule type" value="Genomic_DNA"/>
</dbReference>
<keyword evidence="2" id="KW-1185">Reference proteome</keyword>
<dbReference type="Proteomes" id="UP000663722">
    <property type="component" value="Chromosome"/>
</dbReference>
<reference evidence="1" key="1">
    <citation type="journal article" date="2021" name="Microb. Physiol.">
        <title>Proteogenomic Insights into the Physiology of Marine, Sulfate-Reducing, Filamentous Desulfonema limicola and Desulfonema magnum.</title>
        <authorList>
            <person name="Schnaars V."/>
            <person name="Wohlbrand L."/>
            <person name="Scheve S."/>
            <person name="Hinrichs C."/>
            <person name="Reinhardt R."/>
            <person name="Rabus R."/>
        </authorList>
    </citation>
    <scope>NUCLEOTIDE SEQUENCE</scope>
    <source>
        <strain evidence="1">4be13</strain>
    </source>
</reference>
<protein>
    <submittedName>
        <fullName evidence="1">Uncharacterized protein</fullName>
    </submittedName>
</protein>
<organism evidence="1 2">
    <name type="scientific">Desulfonema magnum</name>
    <dbReference type="NCBI Taxonomy" id="45655"/>
    <lineage>
        <taxon>Bacteria</taxon>
        <taxon>Pseudomonadati</taxon>
        <taxon>Thermodesulfobacteriota</taxon>
        <taxon>Desulfobacteria</taxon>
        <taxon>Desulfobacterales</taxon>
        <taxon>Desulfococcaceae</taxon>
        <taxon>Desulfonema</taxon>
    </lineage>
</organism>
<evidence type="ECO:0000313" key="2">
    <source>
        <dbReference type="Proteomes" id="UP000663722"/>
    </source>
</evidence>
<name>A0A975BPJ8_9BACT</name>
<gene>
    <name evidence="1" type="ORF">dnm_053970</name>
</gene>
<dbReference type="KEGG" id="dmm:dnm_053970"/>
<accession>A0A975BPJ8</accession>
<evidence type="ECO:0000313" key="1">
    <source>
        <dbReference type="EMBL" id="QTA89347.1"/>
    </source>
</evidence>
<sequence length="46" mass="4953">MTIGNIFRLLNDIPPFAQADVTYLSAGGDRISQVPDGKHFLSAFSA</sequence>